<keyword evidence="3" id="KW-1185">Reference proteome</keyword>
<protein>
    <submittedName>
        <fullName evidence="2">Uncharacterized protein</fullName>
    </submittedName>
</protein>
<feature type="compositionally biased region" description="Basic and acidic residues" evidence="1">
    <location>
        <begin position="143"/>
        <end position="164"/>
    </location>
</feature>
<reference evidence="2 3" key="1">
    <citation type="journal article" date="2016" name="Mol. Biol. Evol.">
        <title>Comparative Genomics of Early-Diverging Mushroom-Forming Fungi Provides Insights into the Origins of Lignocellulose Decay Capabilities.</title>
        <authorList>
            <person name="Nagy L.G."/>
            <person name="Riley R."/>
            <person name="Tritt A."/>
            <person name="Adam C."/>
            <person name="Daum C."/>
            <person name="Floudas D."/>
            <person name="Sun H."/>
            <person name="Yadav J.S."/>
            <person name="Pangilinan J."/>
            <person name="Larsson K.H."/>
            <person name="Matsuura K."/>
            <person name="Barry K."/>
            <person name="Labutti K."/>
            <person name="Kuo R."/>
            <person name="Ohm R.A."/>
            <person name="Bhattacharya S.S."/>
            <person name="Shirouzu T."/>
            <person name="Yoshinaga Y."/>
            <person name="Martin F.M."/>
            <person name="Grigoriev I.V."/>
            <person name="Hibbett D.S."/>
        </authorList>
    </citation>
    <scope>NUCLEOTIDE SEQUENCE [LARGE SCALE GENOMIC DNA]</scope>
    <source>
        <strain evidence="2 3">93-53</strain>
    </source>
</reference>
<dbReference type="Proteomes" id="UP000076871">
    <property type="component" value="Unassembled WGS sequence"/>
</dbReference>
<dbReference type="GeneID" id="63818690"/>
<evidence type="ECO:0000256" key="1">
    <source>
        <dbReference type="SAM" id="MobiDB-lite"/>
    </source>
</evidence>
<dbReference type="InParanoid" id="A0A165DQW4"/>
<proteinExistence type="predicted"/>
<feature type="region of interest" description="Disordered" evidence="1">
    <location>
        <begin position="188"/>
        <end position="233"/>
    </location>
</feature>
<evidence type="ECO:0000313" key="3">
    <source>
        <dbReference type="Proteomes" id="UP000076871"/>
    </source>
</evidence>
<accession>A0A165DQW4</accession>
<feature type="region of interest" description="Disordered" evidence="1">
    <location>
        <begin position="143"/>
        <end position="168"/>
    </location>
</feature>
<organism evidence="2 3">
    <name type="scientific">Laetiporus sulphureus 93-53</name>
    <dbReference type="NCBI Taxonomy" id="1314785"/>
    <lineage>
        <taxon>Eukaryota</taxon>
        <taxon>Fungi</taxon>
        <taxon>Dikarya</taxon>
        <taxon>Basidiomycota</taxon>
        <taxon>Agaricomycotina</taxon>
        <taxon>Agaricomycetes</taxon>
        <taxon>Polyporales</taxon>
        <taxon>Laetiporus</taxon>
    </lineage>
</organism>
<sequence>MAGQPLASPIVLTRAPSSPFSAAARETSLVRGLGLFQLPSRSFLTATTSTSEERSLCESPKPIEDILDLQHDSSRLSAGTRVRSGSMELYSRLLDQAAAAHAKRNTLVTARMLTTRRSTVPSVFDSHFAVAPLKASQLPWRDWRRTRPHSPHDQLDSPGRDRCAEGVGAGDAAGDALGLIYETRSQTGAPFPPPLTLSSRLRKLAPPPLPLSPLSVPSSALMRPSTTTDDSASSDLTRFSFAASPARVFSASRYVSVSPTTMTSVDSSEGRPGTSLSSYEILQWRRTPLTASPAIPVVLRSTRGGSQDALHSAVTRVEEPPTYSEVLALDEYDGAGPPPMPRAPFVPLPPSPTEFMWPDEDDDSQSPLQAQTNLREALAVGGLIERAQESRDAVRAAAMSLCSCSLLKDPQAIRNLCASLESVLDAIQEELGKTPEEQGVGESQDLRAWFDKHWQIVSSLKRNLNTFYMFTDQMRRRPPRIHRLADYVDKLRAFWTKFSDIVRRLELSREKLQLLRLRVRYTAEHLAACFEMEAERTRRLEFRNAWLEGRALRRTMREEIRRSKQLAQQLRATDVD</sequence>
<name>A0A165DQW4_9APHY</name>
<evidence type="ECO:0000313" key="2">
    <source>
        <dbReference type="EMBL" id="KZT05433.1"/>
    </source>
</evidence>
<dbReference type="RefSeq" id="XP_040763173.1">
    <property type="nucleotide sequence ID" value="XM_040901658.1"/>
</dbReference>
<dbReference type="OrthoDB" id="2754525at2759"/>
<gene>
    <name evidence="2" type="ORF">LAESUDRAFT_230795</name>
</gene>
<dbReference type="AlphaFoldDB" id="A0A165DQW4"/>
<feature type="compositionally biased region" description="Low complexity" evidence="1">
    <location>
        <begin position="212"/>
        <end position="233"/>
    </location>
</feature>
<dbReference type="EMBL" id="KV427630">
    <property type="protein sequence ID" value="KZT05433.1"/>
    <property type="molecule type" value="Genomic_DNA"/>
</dbReference>